<feature type="transmembrane region" description="Helical" evidence="1">
    <location>
        <begin position="99"/>
        <end position="117"/>
    </location>
</feature>
<keyword evidence="1" id="KW-1133">Transmembrane helix</keyword>
<evidence type="ECO:0000313" key="2">
    <source>
        <dbReference type="EMBL" id="GGH81685.1"/>
    </source>
</evidence>
<feature type="transmembrane region" description="Helical" evidence="1">
    <location>
        <begin position="34"/>
        <end position="52"/>
    </location>
</feature>
<comment type="caution">
    <text evidence="2">The sequence shown here is derived from an EMBL/GenBank/DDBJ whole genome shotgun (WGS) entry which is preliminary data.</text>
</comment>
<reference evidence="2" key="2">
    <citation type="submission" date="2020-09" db="EMBL/GenBank/DDBJ databases">
        <authorList>
            <person name="Sun Q."/>
            <person name="Zhou Y."/>
        </authorList>
    </citation>
    <scope>NUCLEOTIDE SEQUENCE</scope>
    <source>
        <strain evidence="2">CGMCC 1.12777</strain>
    </source>
</reference>
<gene>
    <name evidence="2" type="primary">epsG</name>
    <name evidence="2" type="ORF">GCM10007096_19950</name>
</gene>
<protein>
    <submittedName>
        <fullName evidence="2">Transmembrane protein EpsG</fullName>
    </submittedName>
</protein>
<proteinExistence type="predicted"/>
<evidence type="ECO:0000256" key="1">
    <source>
        <dbReference type="SAM" id="Phobius"/>
    </source>
</evidence>
<evidence type="ECO:0000313" key="3">
    <source>
        <dbReference type="Proteomes" id="UP000656813"/>
    </source>
</evidence>
<feature type="transmembrane region" description="Helical" evidence="1">
    <location>
        <begin position="242"/>
        <end position="260"/>
    </location>
</feature>
<feature type="transmembrane region" description="Helical" evidence="1">
    <location>
        <begin position="201"/>
        <end position="222"/>
    </location>
</feature>
<dbReference type="InterPro" id="IPR049458">
    <property type="entry name" value="EpsG-like"/>
</dbReference>
<keyword evidence="3" id="KW-1185">Reference proteome</keyword>
<keyword evidence="1" id="KW-0472">Membrane</keyword>
<dbReference type="Proteomes" id="UP000656813">
    <property type="component" value="Unassembled WGS sequence"/>
</dbReference>
<reference evidence="2" key="1">
    <citation type="journal article" date="2014" name="Int. J. Syst. Evol. Microbiol.">
        <title>Complete genome sequence of Corynebacterium casei LMG S-19264T (=DSM 44701T), isolated from a smear-ripened cheese.</title>
        <authorList>
            <consortium name="US DOE Joint Genome Institute (JGI-PGF)"/>
            <person name="Walter F."/>
            <person name="Albersmeier A."/>
            <person name="Kalinowski J."/>
            <person name="Ruckert C."/>
        </authorList>
    </citation>
    <scope>NUCLEOTIDE SEQUENCE</scope>
    <source>
        <strain evidence="2">CGMCC 1.12777</strain>
    </source>
</reference>
<name>A0A8J3EM88_9BACL</name>
<dbReference type="RefSeq" id="WP_188497253.1">
    <property type="nucleotide sequence ID" value="NZ_BMFV01000013.1"/>
</dbReference>
<sequence>MEILWFNFAFVYISSLFSRFLSRPLEHEPYIKPNKLLVLFTMLSLILVAGLRRNIGDTYFYMHAYEVDTFQLSQINFKDEFGFYFLQWLLHRLSDNPQILVFVAALITNGLIVLVLYKYSRMFELGIYVYIASGAFTVSMNGIRQSLAAAIIFAATKYILEGHWKRFILVVLLAATIHQSALIFIPIYFIVRRKAWTKVTFLLLLGAVVIAFGFNTFSSLLFDALSDTKYGHYSTFSEGGANILRIAVTAVPLLIAYLGRERLRAFWPKSDYIVNLSLLGFIFMIIASKNWIFARFDIYFDLYSLILITWIIPLFIEKNRFLVYYGVIVCYFIYFYYEQVVTLGIEYNSDYIH</sequence>
<dbReference type="EMBL" id="BMFV01000013">
    <property type="protein sequence ID" value="GGH81685.1"/>
    <property type="molecule type" value="Genomic_DNA"/>
</dbReference>
<feature type="transmembrane region" description="Helical" evidence="1">
    <location>
        <begin position="167"/>
        <end position="189"/>
    </location>
</feature>
<feature type="transmembrane region" description="Helical" evidence="1">
    <location>
        <begin position="321"/>
        <end position="337"/>
    </location>
</feature>
<feature type="transmembrane region" description="Helical" evidence="1">
    <location>
        <begin position="129"/>
        <end position="155"/>
    </location>
</feature>
<accession>A0A8J3EM88</accession>
<dbReference type="Pfam" id="PF14897">
    <property type="entry name" value="EpsG"/>
    <property type="match status" value="1"/>
</dbReference>
<feature type="transmembrane region" description="Helical" evidence="1">
    <location>
        <begin position="272"/>
        <end position="292"/>
    </location>
</feature>
<feature type="transmembrane region" description="Helical" evidence="1">
    <location>
        <begin position="6"/>
        <end position="22"/>
    </location>
</feature>
<organism evidence="2 3">
    <name type="scientific">Pullulanibacillus pueri</name>
    <dbReference type="NCBI Taxonomy" id="1437324"/>
    <lineage>
        <taxon>Bacteria</taxon>
        <taxon>Bacillati</taxon>
        <taxon>Bacillota</taxon>
        <taxon>Bacilli</taxon>
        <taxon>Bacillales</taxon>
        <taxon>Sporolactobacillaceae</taxon>
        <taxon>Pullulanibacillus</taxon>
    </lineage>
</organism>
<keyword evidence="1 2" id="KW-0812">Transmembrane</keyword>
<feature type="transmembrane region" description="Helical" evidence="1">
    <location>
        <begin position="298"/>
        <end position="316"/>
    </location>
</feature>
<dbReference type="AlphaFoldDB" id="A0A8J3EM88"/>